<protein>
    <submittedName>
        <fullName evidence="2">PepSY domain-containing protein</fullName>
    </submittedName>
</protein>
<gene>
    <name evidence="2" type="ORF">FXV77_06755</name>
</gene>
<keyword evidence="1" id="KW-0472">Membrane</keyword>
<sequence>MRENKRKKEKKALFRKINDWLHLWLGLVSGIIVFIISITGCFYAFQQEIKDMIEPWRFVEQQAEQFVPPSRLLDTAAVYMPGQRPTGLTYGHRGEAAAAGYIGMTDGKATFSVVFMNPYTGEFIKKQTPRGGDEFNFFNFVLDGHQALWLPYEIGKPIVGIATLVFVVLLVTGIVMWWPKRWNKANRTKSFKIKLKGSFKRVNYDLHNVLGFYSLIFAFVLAITGLVWSFAWFDKAVYFVFSGGDIKQGHHHPHSDLSNRDLPWEDALSPLDKAWYKTLETADDINGMYMTPYPADDDDPIDITVYHLIGQWYDHSEYFYDRYTLAPLEMDGSKFREASFADQLSMMNYDIHVGSIGGLPGKVFAFLISLICASLPITGFLVWWNKRKKKTRLAK</sequence>
<feature type="transmembrane region" description="Helical" evidence="1">
    <location>
        <begin position="210"/>
        <end position="233"/>
    </location>
</feature>
<dbReference type="RefSeq" id="WP_148918459.1">
    <property type="nucleotide sequence ID" value="NZ_VTAV01000003.1"/>
</dbReference>
<evidence type="ECO:0000313" key="3">
    <source>
        <dbReference type="Proteomes" id="UP000322362"/>
    </source>
</evidence>
<evidence type="ECO:0000256" key="1">
    <source>
        <dbReference type="SAM" id="Phobius"/>
    </source>
</evidence>
<reference evidence="2 3" key="1">
    <citation type="submission" date="2019-08" db="EMBL/GenBank/DDBJ databases">
        <title>Phlebobacter frassis gen. nov. sp. nov., a new member of family Sphingobacteriaceae isolated from sand fly rearing media.</title>
        <authorList>
            <person name="Kakumanu M.L."/>
            <person name="Marayati B.F."/>
            <person name="Wada-Katsumata A."/>
            <person name="Wasserberg G."/>
            <person name="Schal C."/>
            <person name="Apperson C.S."/>
            <person name="Ponnusamy L."/>
        </authorList>
    </citation>
    <scope>NUCLEOTIDE SEQUENCE [LARGE SCALE GENOMIC DNA]</scope>
    <source>
        <strain evidence="2 3">SSI9</strain>
    </source>
</reference>
<dbReference type="PANTHER" id="PTHR34219">
    <property type="entry name" value="IRON-REGULATED INNER MEMBRANE PROTEIN-RELATED"/>
    <property type="match status" value="1"/>
</dbReference>
<keyword evidence="1" id="KW-1133">Transmembrane helix</keyword>
<evidence type="ECO:0000313" key="2">
    <source>
        <dbReference type="EMBL" id="TYR36872.1"/>
    </source>
</evidence>
<name>A0A5D4H9A7_9SPHI</name>
<comment type="caution">
    <text evidence="2">The sequence shown here is derived from an EMBL/GenBank/DDBJ whole genome shotgun (WGS) entry which is preliminary data.</text>
</comment>
<keyword evidence="1" id="KW-0812">Transmembrane</keyword>
<dbReference type="EMBL" id="VTAV01000003">
    <property type="protein sequence ID" value="TYR36872.1"/>
    <property type="molecule type" value="Genomic_DNA"/>
</dbReference>
<feature type="transmembrane region" description="Helical" evidence="1">
    <location>
        <begin position="363"/>
        <end position="384"/>
    </location>
</feature>
<dbReference type="Proteomes" id="UP000322362">
    <property type="component" value="Unassembled WGS sequence"/>
</dbReference>
<dbReference type="AlphaFoldDB" id="A0A5D4H9A7"/>
<organism evidence="2 3">
    <name type="scientific">Sphingobacterium phlebotomi</name>
    <dbReference type="NCBI Taxonomy" id="2605433"/>
    <lineage>
        <taxon>Bacteria</taxon>
        <taxon>Pseudomonadati</taxon>
        <taxon>Bacteroidota</taxon>
        <taxon>Sphingobacteriia</taxon>
        <taxon>Sphingobacteriales</taxon>
        <taxon>Sphingobacteriaceae</taxon>
        <taxon>Sphingobacterium</taxon>
    </lineage>
</organism>
<dbReference type="InterPro" id="IPR005625">
    <property type="entry name" value="PepSY-ass_TM"/>
</dbReference>
<dbReference type="Pfam" id="PF03929">
    <property type="entry name" value="PepSY_TM"/>
    <property type="match status" value="1"/>
</dbReference>
<accession>A0A5D4H9A7</accession>
<keyword evidence="3" id="KW-1185">Reference proteome</keyword>
<dbReference type="PANTHER" id="PTHR34219:SF3">
    <property type="entry name" value="BLL7967 PROTEIN"/>
    <property type="match status" value="1"/>
</dbReference>
<feature type="transmembrane region" description="Helical" evidence="1">
    <location>
        <begin position="21"/>
        <end position="45"/>
    </location>
</feature>
<feature type="transmembrane region" description="Helical" evidence="1">
    <location>
        <begin position="158"/>
        <end position="179"/>
    </location>
</feature>
<proteinExistence type="predicted"/>